<dbReference type="GO" id="GO:0062129">
    <property type="term" value="C:chitin-based extracellular matrix"/>
    <property type="evidence" value="ECO:0007669"/>
    <property type="project" value="TreeGrafter"/>
</dbReference>
<feature type="region of interest" description="Disordered" evidence="3">
    <location>
        <begin position="238"/>
        <end position="267"/>
    </location>
</feature>
<dbReference type="EMBL" id="JARKIK010000005">
    <property type="protein sequence ID" value="KAK8752102.1"/>
    <property type="molecule type" value="Genomic_DNA"/>
</dbReference>
<dbReference type="PROSITE" id="PS51155">
    <property type="entry name" value="CHIT_BIND_RR_2"/>
    <property type="match status" value="13"/>
</dbReference>
<feature type="region of interest" description="Disordered" evidence="3">
    <location>
        <begin position="803"/>
        <end position="833"/>
    </location>
</feature>
<dbReference type="GO" id="GO:0008010">
    <property type="term" value="F:structural constituent of chitin-based larval cuticle"/>
    <property type="evidence" value="ECO:0007669"/>
    <property type="project" value="TreeGrafter"/>
</dbReference>
<dbReference type="AlphaFoldDB" id="A0AAW0Y666"/>
<feature type="region of interest" description="Disordered" evidence="3">
    <location>
        <begin position="1187"/>
        <end position="1215"/>
    </location>
</feature>
<dbReference type="Pfam" id="PF00379">
    <property type="entry name" value="Chitin_bind_4"/>
    <property type="match status" value="13"/>
</dbReference>
<feature type="compositionally biased region" description="Low complexity" evidence="3">
    <location>
        <begin position="147"/>
        <end position="156"/>
    </location>
</feature>
<dbReference type="PANTHER" id="PTHR10380">
    <property type="entry name" value="CUTICLE PROTEIN"/>
    <property type="match status" value="1"/>
</dbReference>
<feature type="compositionally biased region" description="Polar residues" evidence="3">
    <location>
        <begin position="1189"/>
        <end position="1208"/>
    </location>
</feature>
<name>A0AAW0Y666_CHEQU</name>
<evidence type="ECO:0000256" key="4">
    <source>
        <dbReference type="SAM" id="SignalP"/>
    </source>
</evidence>
<feature type="region of interest" description="Disordered" evidence="3">
    <location>
        <begin position="142"/>
        <end position="172"/>
    </location>
</feature>
<feature type="region of interest" description="Disordered" evidence="3">
    <location>
        <begin position="425"/>
        <end position="456"/>
    </location>
</feature>
<gene>
    <name evidence="5" type="ORF">OTU49_012053</name>
</gene>
<dbReference type="InterPro" id="IPR050468">
    <property type="entry name" value="Cuticle_Struct_Prot"/>
</dbReference>
<dbReference type="PANTHER" id="PTHR10380:SF173">
    <property type="entry name" value="CUTICULAR PROTEIN 47EF, ISOFORM C-RELATED"/>
    <property type="match status" value="1"/>
</dbReference>
<proteinExistence type="predicted"/>
<dbReference type="InterPro" id="IPR000618">
    <property type="entry name" value="Insect_cuticle"/>
</dbReference>
<evidence type="ECO:0000256" key="2">
    <source>
        <dbReference type="PROSITE-ProRule" id="PRU00497"/>
    </source>
</evidence>
<keyword evidence="6" id="KW-1185">Reference proteome</keyword>
<evidence type="ECO:0000256" key="3">
    <source>
        <dbReference type="SAM" id="MobiDB-lite"/>
    </source>
</evidence>
<organism evidence="5 6">
    <name type="scientific">Cherax quadricarinatus</name>
    <name type="common">Australian red claw crayfish</name>
    <dbReference type="NCBI Taxonomy" id="27406"/>
    <lineage>
        <taxon>Eukaryota</taxon>
        <taxon>Metazoa</taxon>
        <taxon>Ecdysozoa</taxon>
        <taxon>Arthropoda</taxon>
        <taxon>Crustacea</taxon>
        <taxon>Multicrustacea</taxon>
        <taxon>Malacostraca</taxon>
        <taxon>Eumalacostraca</taxon>
        <taxon>Eucarida</taxon>
        <taxon>Decapoda</taxon>
        <taxon>Pleocyemata</taxon>
        <taxon>Astacidea</taxon>
        <taxon>Parastacoidea</taxon>
        <taxon>Parastacidae</taxon>
        <taxon>Cherax</taxon>
    </lineage>
</organism>
<feature type="chain" id="PRO_5043340150" evidence="4">
    <location>
        <begin position="22"/>
        <end position="1256"/>
    </location>
</feature>
<feature type="compositionally biased region" description="Low complexity" evidence="3">
    <location>
        <begin position="810"/>
        <end position="819"/>
    </location>
</feature>
<sequence length="1256" mass="131161">ESSTMVTWAVIAVLSMTTVTAQNLPSYTSPNSEIIGRESIRYSLLPSGGVFKKFGSDRSYSFNYETPTSSRSEDADSSLNVKGRYSFTGNDGRTRTVSYTAGSETGFVAEADFLPVAPTTTALSAAAPAAAVLYSTLGTQGEAKVRSSSSPDGSYSFGYEAPSSSRSEDADSNLNVKGRYSFQADDGRTRIINYRAGSGTGFIAEGDFLPVAPEASVGSAAAPNAAVLYSVDGTQGEAKIRSSSSPDGSYSFNYEAPSSSRSEEADSRLNVKGMYSFQADDGRKRTINYRAGSETGFIAEGDLPVAPEASVGSAASPEAAVLYSVAETPGEAKMRSSSSPDGSYSFGYEAPSSSRSEVADSRLNVKGKYSFQADDGQTRTIKYQAGSETGFVAEGDLLPVAPKDFTGSAAFPGAAVLYSTLGTQGEAKVRSSSSPDGSYSFGYEAPRSSRSEDADSSLNVKGKYSFQADDGRIRTINYRAGSGTGFVAEGDFLPVAPEASVESAAAPEAAVSYSPAEIRGKARAKSIVSRDGSYSFNYEAPSSSRSEDADSNLNVKGRYSFQADDGRTRTINYRAGSGTGFIAEGDFLPVAPKASVGLAAAPDAAVLYSIDGTQGEAKVRSSSLPDGSYSFNYEAPSSSRSEEADSRLNVKGKYSFQADDGRTRTINYRAGSKTGFIAEGDLPVAPEASVGSPAAPDAAVLYSIDGTQGEAKVRSYSLPDGSYSFNYEAPSSSRSEDADSNLNVKGRYSFQADDGRTRTINYRAGSETGFIAEGDFLPVAPEASVGPPASPEAAVLYSVAETPGEAKMRSSSSPDGSYSFGYEAPSSSRSEVADSRLNVKGKYSFQADDGQTRTIKYQAGSETGFVAEGDLLPVAPKDFTGSAAFPGAAVLYSTLGTQGEAKVRSSSSPDGSYSFGYEAPRSSRSEDADSSLNVKGKYSFQADDGRIRTINYRAGSGTGFVAEGDFLPVAPEASVGSAAAPEAADSYSAAETRGKARAKSIVSSDGSYSFNYEAPSSSRSEDADSNLNVKGRYSFQADDGRTRTINYRAGSGTGFIAEGDFLPVAPKASVGLAAAPDAAVLYSIDGTQGEAKVRSSSSPDGSYSFGYEAPRSSRSEDADSSLNVKGKYSFQADDGRTRTINYRAGSGTGFIAEGDFLPVAPEASVGSAAAPDAAVLYSVDGTQGEVKVRSSSSPDGSYSFNYEAPSSSRSEEADSNLNVKGRYSFRADDGRTRTINYKAGSKIGFIAEGDTLLVAS</sequence>
<dbReference type="Proteomes" id="UP001445076">
    <property type="component" value="Unassembled WGS sequence"/>
</dbReference>
<dbReference type="PROSITE" id="PS00233">
    <property type="entry name" value="CHIT_BIND_RR_1"/>
    <property type="match status" value="13"/>
</dbReference>
<dbReference type="InterPro" id="IPR031311">
    <property type="entry name" value="CHIT_BIND_RR_consensus"/>
</dbReference>
<feature type="region of interest" description="Disordered" evidence="3">
    <location>
        <begin position="899"/>
        <end position="932"/>
    </location>
</feature>
<feature type="compositionally biased region" description="Polar residues" evidence="3">
    <location>
        <begin position="241"/>
        <end position="260"/>
    </location>
</feature>
<feature type="compositionally biased region" description="Low complexity" evidence="3">
    <location>
        <begin position="1095"/>
        <end position="1104"/>
    </location>
</feature>
<feature type="non-terminal residue" evidence="5">
    <location>
        <position position="1"/>
    </location>
</feature>
<reference evidence="5 6" key="1">
    <citation type="journal article" date="2024" name="BMC Genomics">
        <title>Genome assembly of redclaw crayfish (Cherax quadricarinatus) provides insights into its immune adaptation and hypoxia tolerance.</title>
        <authorList>
            <person name="Liu Z."/>
            <person name="Zheng J."/>
            <person name="Li H."/>
            <person name="Fang K."/>
            <person name="Wang S."/>
            <person name="He J."/>
            <person name="Zhou D."/>
            <person name="Weng S."/>
            <person name="Chi M."/>
            <person name="Gu Z."/>
            <person name="He J."/>
            <person name="Li F."/>
            <person name="Wang M."/>
        </authorList>
    </citation>
    <scope>NUCLEOTIDE SEQUENCE [LARGE SCALE GENOMIC DNA]</scope>
    <source>
        <strain evidence="5">ZL_2023a</strain>
    </source>
</reference>
<evidence type="ECO:0000313" key="5">
    <source>
        <dbReference type="EMBL" id="KAK8752102.1"/>
    </source>
</evidence>
<feature type="compositionally biased region" description="Low complexity" evidence="3">
    <location>
        <begin position="905"/>
        <end position="914"/>
    </location>
</feature>
<feature type="compositionally biased region" description="Low complexity" evidence="3">
    <location>
        <begin position="336"/>
        <end position="345"/>
    </location>
</feature>
<evidence type="ECO:0000313" key="6">
    <source>
        <dbReference type="Proteomes" id="UP001445076"/>
    </source>
</evidence>
<comment type="caution">
    <text evidence="5">The sequence shown here is derived from an EMBL/GenBank/DDBJ whole genome shotgun (WGS) entry which is preliminary data.</text>
</comment>
<accession>A0AAW0Y666</accession>
<feature type="region of interest" description="Disordered" evidence="3">
    <location>
        <begin position="1089"/>
        <end position="1122"/>
    </location>
</feature>
<keyword evidence="1 2" id="KW-0193">Cuticle</keyword>
<feature type="compositionally biased region" description="Low complexity" evidence="3">
    <location>
        <begin position="431"/>
        <end position="440"/>
    </location>
</feature>
<keyword evidence="4" id="KW-0732">Signal</keyword>
<evidence type="ECO:0000256" key="1">
    <source>
        <dbReference type="ARBA" id="ARBA00022460"/>
    </source>
</evidence>
<protein>
    <submittedName>
        <fullName evidence="5">Uncharacterized protein</fullName>
    </submittedName>
</protein>
<feature type="signal peptide" evidence="4">
    <location>
        <begin position="1"/>
        <end position="21"/>
    </location>
</feature>
<feature type="region of interest" description="Disordered" evidence="3">
    <location>
        <begin position="328"/>
        <end position="359"/>
    </location>
</feature>